<evidence type="ECO:0000313" key="3">
    <source>
        <dbReference type="EMBL" id="NUB22566.1"/>
    </source>
</evidence>
<dbReference type="Pfam" id="PF07883">
    <property type="entry name" value="Cupin_2"/>
    <property type="match status" value="1"/>
</dbReference>
<dbReference type="SUPFAM" id="SSF51182">
    <property type="entry name" value="RmlC-like cupins"/>
    <property type="match status" value="1"/>
</dbReference>
<protein>
    <submittedName>
        <fullName evidence="3">Cupin domain-containing protein</fullName>
    </submittedName>
</protein>
<accession>A0ABX2L1A3</accession>
<dbReference type="InterPro" id="IPR011051">
    <property type="entry name" value="RmlC_Cupin_sf"/>
</dbReference>
<name>A0ABX2L1A3_9PROT</name>
<dbReference type="InterPro" id="IPR013096">
    <property type="entry name" value="Cupin_2"/>
</dbReference>
<dbReference type="PANTHER" id="PTHR36156">
    <property type="entry name" value="SLR2101 PROTEIN"/>
    <property type="match status" value="1"/>
</dbReference>
<keyword evidence="4" id="KW-1185">Reference proteome</keyword>
<dbReference type="PANTHER" id="PTHR36156:SF2">
    <property type="entry name" value="CUPIN TYPE-2 DOMAIN-CONTAINING PROTEIN"/>
    <property type="match status" value="1"/>
</dbReference>
<dbReference type="Proteomes" id="UP000639419">
    <property type="component" value="Unassembled WGS sequence"/>
</dbReference>
<organism evidence="3 4">
    <name type="scientific">Azospirillum formosense</name>
    <dbReference type="NCBI Taxonomy" id="861533"/>
    <lineage>
        <taxon>Bacteria</taxon>
        <taxon>Pseudomonadati</taxon>
        <taxon>Pseudomonadota</taxon>
        <taxon>Alphaproteobacteria</taxon>
        <taxon>Rhodospirillales</taxon>
        <taxon>Azospirillaceae</taxon>
        <taxon>Azospirillum</taxon>
    </lineage>
</organism>
<feature type="signal peptide" evidence="1">
    <location>
        <begin position="1"/>
        <end position="35"/>
    </location>
</feature>
<dbReference type="CDD" id="cd02236">
    <property type="entry name" value="cupin_CV2614-like"/>
    <property type="match status" value="1"/>
</dbReference>
<evidence type="ECO:0000256" key="1">
    <source>
        <dbReference type="SAM" id="SignalP"/>
    </source>
</evidence>
<sequence>MIVRPCSRRTAIHRAALAAALATATLIALAGGASAQDKPAAPGAIVKTLLQATTTADGKAFAYPDGKPLVTARLVELPPGGEIIRHRHAVSPFIYILEGELTIASDSMPTQVYKAGDSYIEQAAWHSGRNLGTTPVRLLSVYPSAEGVALSERPQ</sequence>
<dbReference type="InterPro" id="IPR006311">
    <property type="entry name" value="TAT_signal"/>
</dbReference>
<dbReference type="Gene3D" id="2.60.120.10">
    <property type="entry name" value="Jelly Rolls"/>
    <property type="match status" value="1"/>
</dbReference>
<feature type="domain" description="Cupin type-2" evidence="2">
    <location>
        <begin position="74"/>
        <end position="142"/>
    </location>
</feature>
<reference evidence="3 4" key="1">
    <citation type="submission" date="2019-10" db="EMBL/GenBank/DDBJ databases">
        <title>Genome sequence of Azospirillum formosense CC-Nfb-7.</title>
        <authorList>
            <person name="Ambrosini A."/>
            <person name="Sant'Anna F.H."/>
            <person name="Cassan F.D."/>
            <person name="Souza E.M."/>
            <person name="Passaglia L.M.P."/>
        </authorList>
    </citation>
    <scope>NUCLEOTIDE SEQUENCE [LARGE SCALE GENOMIC DNA]</scope>
    <source>
        <strain evidence="3 4">CC-NFb-7</strain>
    </source>
</reference>
<proteinExistence type="predicted"/>
<dbReference type="EMBL" id="WHOR01000306">
    <property type="protein sequence ID" value="NUB22566.1"/>
    <property type="molecule type" value="Genomic_DNA"/>
</dbReference>
<dbReference type="RefSeq" id="WP_174441268.1">
    <property type="nucleotide sequence ID" value="NZ_BAABCC010000058.1"/>
</dbReference>
<dbReference type="PROSITE" id="PS51318">
    <property type="entry name" value="TAT"/>
    <property type="match status" value="1"/>
</dbReference>
<gene>
    <name evidence="3" type="ORF">GBZ26_25715</name>
</gene>
<keyword evidence="1" id="KW-0732">Signal</keyword>
<evidence type="ECO:0000313" key="4">
    <source>
        <dbReference type="Proteomes" id="UP000639419"/>
    </source>
</evidence>
<comment type="caution">
    <text evidence="3">The sequence shown here is derived from an EMBL/GenBank/DDBJ whole genome shotgun (WGS) entry which is preliminary data.</text>
</comment>
<dbReference type="InterPro" id="IPR014710">
    <property type="entry name" value="RmlC-like_jellyroll"/>
</dbReference>
<feature type="chain" id="PRO_5045775582" evidence="1">
    <location>
        <begin position="36"/>
        <end position="155"/>
    </location>
</feature>
<evidence type="ECO:0000259" key="2">
    <source>
        <dbReference type="Pfam" id="PF07883"/>
    </source>
</evidence>
<dbReference type="InterPro" id="IPR047142">
    <property type="entry name" value="OryJ/VirC-like"/>
</dbReference>